<evidence type="ECO:0000256" key="3">
    <source>
        <dbReference type="ARBA" id="ARBA00022801"/>
    </source>
</evidence>
<evidence type="ECO:0000256" key="2">
    <source>
        <dbReference type="ARBA" id="ARBA00022692"/>
    </source>
</evidence>
<protein>
    <recommendedName>
        <fullName evidence="11">Endo-alpha-mannosidase</fullName>
    </recommendedName>
</protein>
<keyword evidence="3" id="KW-0378">Hydrolase</keyword>
<sequence>MKYLKLLALAALPLLFIHCGGGGDDGDEPKPEDTFKVKVLLPIKVAKTEEKKIYVHLMPWFESKETSVDGKWGQHWTMANRNPDVIEGGRRQIASHYYPLIGPYASSDKFVVEYQALLMKLAGIDGVVIDWYGTTSARDYPQNAINTEAFIAQTAKTGLEFALVYEDQSVKHAFNDKKITDKLAQGRADMAYLKSNHFSRSNYTFIDGKPLLMAFGPQEFQTEDAWSNVFSGLTTKPKFLTLWGESGEAGVNAGGEFAWIYQNESSSHTSFLDNFYNNEYEGLKMGSAYPGFKDYYQQGGWDNGYFLINHNGTGTLEATLNKALAAEVSHIQLATWNDYGEGTMIEPTVEFGYSLLTLLQSKLGSATSQEHLEMVAKLYALRVRFKDDKAKQKRLDQVFYYLVALQFADAKTLLDEVD</sequence>
<gene>
    <name evidence="9" type="ORF">DQQ10_13620</name>
</gene>
<dbReference type="InterPro" id="IPR026071">
    <property type="entry name" value="Glyco_Hydrolase_99"/>
</dbReference>
<keyword evidence="5" id="KW-1133">Transmembrane helix</keyword>
<dbReference type="Gene3D" id="3.20.20.80">
    <property type="entry name" value="Glycosidases"/>
    <property type="match status" value="1"/>
</dbReference>
<evidence type="ECO:0000256" key="4">
    <source>
        <dbReference type="ARBA" id="ARBA00022968"/>
    </source>
</evidence>
<feature type="chain" id="PRO_5016985026" description="Endo-alpha-mannosidase" evidence="8">
    <location>
        <begin position="24"/>
        <end position="418"/>
    </location>
</feature>
<evidence type="ECO:0000256" key="6">
    <source>
        <dbReference type="ARBA" id="ARBA00023034"/>
    </source>
</evidence>
<keyword evidence="4" id="KW-0735">Signal-anchor</keyword>
<evidence type="ECO:0000313" key="9">
    <source>
        <dbReference type="EMBL" id="RAW00626.1"/>
    </source>
</evidence>
<dbReference type="EMBL" id="QMFY01000006">
    <property type="protein sequence ID" value="RAW00626.1"/>
    <property type="molecule type" value="Genomic_DNA"/>
</dbReference>
<dbReference type="PANTHER" id="PTHR13572:SF4">
    <property type="entry name" value="RE57134P"/>
    <property type="match status" value="1"/>
</dbReference>
<evidence type="ECO:0000256" key="5">
    <source>
        <dbReference type="ARBA" id="ARBA00022989"/>
    </source>
</evidence>
<feature type="signal peptide" evidence="8">
    <location>
        <begin position="1"/>
        <end position="23"/>
    </location>
</feature>
<keyword evidence="7" id="KW-0472">Membrane</keyword>
<reference evidence="9 10" key="1">
    <citation type="submission" date="2018-06" db="EMBL/GenBank/DDBJ databases">
        <title>Chryseolinea flavus sp. nov., a member of the phylum Bacteroidetes isolated from soil.</title>
        <authorList>
            <person name="Li Y."/>
            <person name="Wang J."/>
        </authorList>
    </citation>
    <scope>NUCLEOTIDE SEQUENCE [LARGE SCALE GENOMIC DNA]</scope>
    <source>
        <strain evidence="9 10">SDU1-6</strain>
    </source>
</reference>
<keyword evidence="8" id="KW-0732">Signal</keyword>
<name>A0A364Y3A3_9BACT</name>
<keyword evidence="10" id="KW-1185">Reference proteome</keyword>
<evidence type="ECO:0000256" key="1">
    <source>
        <dbReference type="ARBA" id="ARBA00004323"/>
    </source>
</evidence>
<dbReference type="GO" id="GO:0004559">
    <property type="term" value="F:alpha-mannosidase activity"/>
    <property type="evidence" value="ECO:0007669"/>
    <property type="project" value="TreeGrafter"/>
</dbReference>
<evidence type="ECO:0000256" key="8">
    <source>
        <dbReference type="SAM" id="SignalP"/>
    </source>
</evidence>
<dbReference type="OrthoDB" id="976137at2"/>
<keyword evidence="2" id="KW-0812">Transmembrane</keyword>
<dbReference type="Pfam" id="PF16317">
    <property type="entry name" value="Glyco_hydro_99"/>
    <property type="match status" value="1"/>
</dbReference>
<dbReference type="RefSeq" id="WP_112747426.1">
    <property type="nucleotide sequence ID" value="NZ_QMFY01000006.1"/>
</dbReference>
<evidence type="ECO:0000313" key="10">
    <source>
        <dbReference type="Proteomes" id="UP000251889"/>
    </source>
</evidence>
<accession>A0A364Y3A3</accession>
<comment type="caution">
    <text evidence="9">The sequence shown here is derived from an EMBL/GenBank/DDBJ whole genome shotgun (WGS) entry which is preliminary data.</text>
</comment>
<evidence type="ECO:0000256" key="7">
    <source>
        <dbReference type="ARBA" id="ARBA00023136"/>
    </source>
</evidence>
<proteinExistence type="predicted"/>
<dbReference type="CDD" id="cd11575">
    <property type="entry name" value="GH99_GH71_like_3"/>
    <property type="match status" value="1"/>
</dbReference>
<evidence type="ECO:0008006" key="11">
    <source>
        <dbReference type="Google" id="ProtNLM"/>
    </source>
</evidence>
<dbReference type="PANTHER" id="PTHR13572">
    <property type="entry name" value="ENDO-ALPHA-1,2-MANNOSIDASE"/>
    <property type="match status" value="1"/>
</dbReference>
<comment type="subcellular location">
    <subcellularLocation>
        <location evidence="1">Golgi apparatus membrane</location>
        <topology evidence="1">Single-pass type II membrane protein</topology>
    </subcellularLocation>
</comment>
<keyword evidence="6" id="KW-0333">Golgi apparatus</keyword>
<organism evidence="9 10">
    <name type="scientific">Pseudochryseolinea flava</name>
    <dbReference type="NCBI Taxonomy" id="2059302"/>
    <lineage>
        <taxon>Bacteria</taxon>
        <taxon>Pseudomonadati</taxon>
        <taxon>Bacteroidota</taxon>
        <taxon>Cytophagia</taxon>
        <taxon>Cytophagales</taxon>
        <taxon>Fulvivirgaceae</taxon>
        <taxon>Pseudochryseolinea</taxon>
    </lineage>
</organism>
<dbReference type="AlphaFoldDB" id="A0A364Y3A3"/>
<dbReference type="Proteomes" id="UP000251889">
    <property type="component" value="Unassembled WGS sequence"/>
</dbReference>